<accession>A0A5S9M785</accession>
<dbReference type="Proteomes" id="UP000464658">
    <property type="component" value="Chromosome"/>
</dbReference>
<evidence type="ECO:0000313" key="2">
    <source>
        <dbReference type="Proteomes" id="UP000464658"/>
    </source>
</evidence>
<dbReference type="EMBL" id="AP021906">
    <property type="protein sequence ID" value="BBP87789.1"/>
    <property type="molecule type" value="Genomic_DNA"/>
</dbReference>
<protein>
    <recommendedName>
        <fullName evidence="3">PAS domain-containing protein</fullName>
    </recommendedName>
</protein>
<organism evidence="1 2">
    <name type="scientific">Bacillus safensis</name>
    <dbReference type="NCBI Taxonomy" id="561879"/>
    <lineage>
        <taxon>Bacteria</taxon>
        <taxon>Bacillati</taxon>
        <taxon>Bacillota</taxon>
        <taxon>Bacilli</taxon>
        <taxon>Bacillales</taxon>
        <taxon>Bacillaceae</taxon>
        <taxon>Bacillus</taxon>
    </lineage>
</organism>
<sequence length="77" mass="8678">MLLAIKEGIIAFDQKGAITMMNTSAEHMLRVSSKLPLHIDQVLPNAKLLLYLKAEMIEPNIETVVNDKTYVLNVKKK</sequence>
<reference evidence="1 2" key="1">
    <citation type="submission" date="2019-12" db="EMBL/GenBank/DDBJ databases">
        <title>Full genome sequence of a Bacillus safensis strain isolated from commercially available natto in Indonesia.</title>
        <authorList>
            <person name="Yoshida M."/>
            <person name="Uomi M."/>
            <person name="Waturangi D."/>
            <person name="Ekaputri J.J."/>
            <person name="Setiamarga D.H.E."/>
        </authorList>
    </citation>
    <scope>NUCLEOTIDE SEQUENCE [LARGE SCALE GENOMIC DNA]</scope>
    <source>
        <strain evidence="1 2">IDN1</strain>
    </source>
</reference>
<proteinExistence type="predicted"/>
<name>A0A5S9M785_BACIA</name>
<evidence type="ECO:0008006" key="3">
    <source>
        <dbReference type="Google" id="ProtNLM"/>
    </source>
</evidence>
<evidence type="ECO:0000313" key="1">
    <source>
        <dbReference type="EMBL" id="BBP87789.1"/>
    </source>
</evidence>
<dbReference type="Gene3D" id="3.30.450.20">
    <property type="entry name" value="PAS domain"/>
    <property type="match status" value="1"/>
</dbReference>
<gene>
    <name evidence="1" type="ORF">BsIDN1_14070</name>
</gene>
<dbReference type="AlphaFoldDB" id="A0A5S9M785"/>